<dbReference type="Proteomes" id="UP000663305">
    <property type="component" value="Chromosome"/>
</dbReference>
<proteinExistence type="predicted"/>
<dbReference type="GeneID" id="68859759"/>
<accession>A0A897NIF3</accession>
<evidence type="ECO:0000313" key="1">
    <source>
        <dbReference type="EMBL" id="QSG10669.1"/>
    </source>
</evidence>
<reference evidence="1" key="1">
    <citation type="submission" date="2020-11" db="EMBL/GenBank/DDBJ databases">
        <title>Carbohydrate-dependent, anaerobic sulfur respiration: A novel catabolism in halophilic archaea.</title>
        <authorList>
            <person name="Sorokin D.Y."/>
            <person name="Messina E."/>
            <person name="Smedile F."/>
            <person name="La Cono V."/>
            <person name="Hallsworth J.E."/>
            <person name="Yakimov M.M."/>
        </authorList>
    </citation>
    <scope>NUCLEOTIDE SEQUENCE</scope>
    <source>
        <strain evidence="1">HSR-Bgl</strain>
    </source>
</reference>
<name>A0A897NIF3_9EURY</name>
<gene>
    <name evidence="1" type="ORF">HSBGL_0228</name>
</gene>
<sequence>MPTEELPERAPGKYVPFGQQSYYLPEELPPSREIEFGPEFHETLQDAIYRKNRQSAPGSFGNES</sequence>
<organism evidence="1 2">
    <name type="scientific">Halapricum desulfuricans</name>
    <dbReference type="NCBI Taxonomy" id="2841257"/>
    <lineage>
        <taxon>Archaea</taxon>
        <taxon>Methanobacteriati</taxon>
        <taxon>Methanobacteriota</taxon>
        <taxon>Stenosarchaea group</taxon>
        <taxon>Halobacteria</taxon>
        <taxon>Halobacteriales</taxon>
        <taxon>Haloarculaceae</taxon>
        <taxon>Halapricum</taxon>
    </lineage>
</organism>
<dbReference type="AlphaFoldDB" id="A0A897NIF3"/>
<dbReference type="RefSeq" id="WP_229125278.1">
    <property type="nucleotide sequence ID" value="NZ_CP064789.1"/>
</dbReference>
<dbReference type="EMBL" id="CP064789">
    <property type="protein sequence ID" value="QSG10669.1"/>
    <property type="molecule type" value="Genomic_DNA"/>
</dbReference>
<evidence type="ECO:0000313" key="2">
    <source>
        <dbReference type="Proteomes" id="UP000663305"/>
    </source>
</evidence>
<protein>
    <submittedName>
        <fullName evidence="1">Putative transciptional regulator</fullName>
    </submittedName>
</protein>